<proteinExistence type="predicted"/>
<dbReference type="PANTHER" id="PTHR37984">
    <property type="entry name" value="PROTEIN CBG26694"/>
    <property type="match status" value="1"/>
</dbReference>
<protein>
    <recommendedName>
        <fullName evidence="1">Integrase zinc-binding domain-containing protein</fullName>
    </recommendedName>
</protein>
<evidence type="ECO:0000313" key="2">
    <source>
        <dbReference type="EMBL" id="KAL2641461.1"/>
    </source>
</evidence>
<dbReference type="Pfam" id="PF17921">
    <property type="entry name" value="Integrase_H2C2"/>
    <property type="match status" value="1"/>
</dbReference>
<accession>A0ABD1Z1F8</accession>
<dbReference type="InterPro" id="IPR043502">
    <property type="entry name" value="DNA/RNA_pol_sf"/>
</dbReference>
<organism evidence="2 3">
    <name type="scientific">Riccia fluitans</name>
    <dbReference type="NCBI Taxonomy" id="41844"/>
    <lineage>
        <taxon>Eukaryota</taxon>
        <taxon>Viridiplantae</taxon>
        <taxon>Streptophyta</taxon>
        <taxon>Embryophyta</taxon>
        <taxon>Marchantiophyta</taxon>
        <taxon>Marchantiopsida</taxon>
        <taxon>Marchantiidae</taxon>
        <taxon>Marchantiales</taxon>
        <taxon>Ricciaceae</taxon>
        <taxon>Riccia</taxon>
    </lineage>
</organism>
<dbReference type="InterPro" id="IPR050951">
    <property type="entry name" value="Retrovirus_Pol_polyprotein"/>
</dbReference>
<dbReference type="Gene3D" id="1.10.340.70">
    <property type="match status" value="1"/>
</dbReference>
<dbReference type="FunFam" id="1.10.340.70:FF:000001">
    <property type="entry name" value="Retrovirus-related Pol polyprotein from transposon gypsy-like Protein"/>
    <property type="match status" value="1"/>
</dbReference>
<dbReference type="InterPro" id="IPR043128">
    <property type="entry name" value="Rev_trsase/Diguanyl_cyclase"/>
</dbReference>
<dbReference type="Gene3D" id="3.30.70.270">
    <property type="match status" value="2"/>
</dbReference>
<dbReference type="InterPro" id="IPR041588">
    <property type="entry name" value="Integrase_H2C2"/>
</dbReference>
<dbReference type="SUPFAM" id="SSF56672">
    <property type="entry name" value="DNA/RNA polymerases"/>
    <property type="match status" value="1"/>
</dbReference>
<evidence type="ECO:0000259" key="1">
    <source>
        <dbReference type="Pfam" id="PF17921"/>
    </source>
</evidence>
<dbReference type="PANTHER" id="PTHR37984:SF5">
    <property type="entry name" value="PROTEIN NYNRIN-LIKE"/>
    <property type="match status" value="1"/>
</dbReference>
<dbReference type="Proteomes" id="UP001605036">
    <property type="component" value="Unassembled WGS sequence"/>
</dbReference>
<dbReference type="AlphaFoldDB" id="A0ABD1Z1F8"/>
<sequence length="614" mass="71642">MKTSLELMRMCTLPQGASNSMAHMMSGMNKVLRDFIPEKTMPFLDDVPIKGCREEDKDDTMDQRGCKRYVAEHIEGCEKILSRLEEAHLTLFGAKSTFGVWEVVIIGHLCGSFGRKPNPAKIDIIVHIKEVCNSLTDVRRFLGACIFYHIWIPHYAHIAEPLYALCQKGQRFRWENEHVQAMQKLKALLSSTPVLGRIDYKCRRPVILIVDTSPIAIGWVKRELWGVVTTMKAKKEYLMGASVVVETDCLPILGMIINCSTPNMTMLNWIAYIKSLNPEFKHIAGKENVIADMLSRARQEGWANEEFRRIQRKAYNYMLKDGYLWKRTKRRDGLPQRVVYDKEIRLELMKQLHESLWAGHRDIWATFAKLKERYWWKNMNRDVVAFVESCMTCQMYSNIRHRDRLHPMYPLAIHFKWVVDLVTMPIELWQMSYLVLAREDLSNQVEGRALRVALERLKVAHVKNKERFDARHKLRPRDIKEGEWVLVYNSSLVNQHSALYKFSKCWFDPYVVVRINDNATYVLRELDGTQLRIPIARKRVKIFKQRDGQLDDLDGVDPDGSHGRGIQMMKRKEMANYLSKKIAVIKEPVHSVFFSYAYHDCVRLEGVDVVSWTG</sequence>
<keyword evidence="3" id="KW-1185">Reference proteome</keyword>
<comment type="caution">
    <text evidence="2">The sequence shown here is derived from an EMBL/GenBank/DDBJ whole genome shotgun (WGS) entry which is preliminary data.</text>
</comment>
<gene>
    <name evidence="2" type="ORF">R1flu_009048</name>
</gene>
<feature type="domain" description="Integrase zinc-binding" evidence="1">
    <location>
        <begin position="341"/>
        <end position="396"/>
    </location>
</feature>
<dbReference type="EMBL" id="JBHFFA010000002">
    <property type="protein sequence ID" value="KAL2641461.1"/>
    <property type="molecule type" value="Genomic_DNA"/>
</dbReference>
<evidence type="ECO:0000313" key="3">
    <source>
        <dbReference type="Proteomes" id="UP001605036"/>
    </source>
</evidence>
<name>A0ABD1Z1F8_9MARC</name>
<reference evidence="2 3" key="1">
    <citation type="submission" date="2024-09" db="EMBL/GenBank/DDBJ databases">
        <title>Chromosome-scale assembly of Riccia fluitans.</title>
        <authorList>
            <person name="Paukszto L."/>
            <person name="Sawicki J."/>
            <person name="Karawczyk K."/>
            <person name="Piernik-Szablinska J."/>
            <person name="Szczecinska M."/>
            <person name="Mazdziarz M."/>
        </authorList>
    </citation>
    <scope>NUCLEOTIDE SEQUENCE [LARGE SCALE GENOMIC DNA]</scope>
    <source>
        <strain evidence="2">Rf_01</strain>
        <tissue evidence="2">Aerial parts of the thallus</tissue>
    </source>
</reference>